<gene>
    <name evidence="2" type="ORF">NCTC12862_01288</name>
</gene>
<keyword evidence="1" id="KW-0812">Transmembrane</keyword>
<proteinExistence type="predicted"/>
<evidence type="ECO:0000313" key="3">
    <source>
        <dbReference type="Proteomes" id="UP000254950"/>
    </source>
</evidence>
<name>A0A380ZHB2_BARDO</name>
<sequence length="107" mass="12450">MSIRYFFIAGAITSGLTLAIQTSDHIVAKQIYPIVAPYTEYANSLEFFERKSNIEDTEITLIHKVSSNSQQRDREDLYEKSKNLFNSIIEFTISFFMYCINWLFSKG</sequence>
<dbReference type="Proteomes" id="UP000254950">
    <property type="component" value="Unassembled WGS sequence"/>
</dbReference>
<protein>
    <submittedName>
        <fullName evidence="2">Uncharacterized protein</fullName>
    </submittedName>
</protein>
<keyword evidence="1" id="KW-1133">Transmembrane helix</keyword>
<evidence type="ECO:0000256" key="1">
    <source>
        <dbReference type="SAM" id="Phobius"/>
    </source>
</evidence>
<evidence type="ECO:0000313" key="2">
    <source>
        <dbReference type="EMBL" id="SUV45565.1"/>
    </source>
</evidence>
<dbReference type="RefSeq" id="WP_004856548.1">
    <property type="nucleotide sequence ID" value="NZ_CACVBH010000001.1"/>
</dbReference>
<dbReference type="OrthoDB" id="7925510at2"/>
<organism evidence="2 3">
    <name type="scientific">Bartonella doshiae</name>
    <dbReference type="NCBI Taxonomy" id="33044"/>
    <lineage>
        <taxon>Bacteria</taxon>
        <taxon>Pseudomonadati</taxon>
        <taxon>Pseudomonadota</taxon>
        <taxon>Alphaproteobacteria</taxon>
        <taxon>Hyphomicrobiales</taxon>
        <taxon>Bartonellaceae</taxon>
        <taxon>Bartonella</taxon>
    </lineage>
</organism>
<dbReference type="EMBL" id="UFTF01000001">
    <property type="protein sequence ID" value="SUV45565.1"/>
    <property type="molecule type" value="Genomic_DNA"/>
</dbReference>
<reference evidence="2 3" key="1">
    <citation type="submission" date="2018-06" db="EMBL/GenBank/DDBJ databases">
        <authorList>
            <consortium name="Pathogen Informatics"/>
            <person name="Doyle S."/>
        </authorList>
    </citation>
    <scope>NUCLEOTIDE SEQUENCE [LARGE SCALE GENOMIC DNA]</scope>
    <source>
        <strain evidence="2 3">NCTC12862</strain>
    </source>
</reference>
<feature type="transmembrane region" description="Helical" evidence="1">
    <location>
        <begin position="84"/>
        <end position="104"/>
    </location>
</feature>
<keyword evidence="1" id="KW-0472">Membrane</keyword>
<accession>A0A380ZHB2</accession>
<dbReference type="AlphaFoldDB" id="A0A380ZHB2"/>